<dbReference type="InterPro" id="IPR009057">
    <property type="entry name" value="Homeodomain-like_sf"/>
</dbReference>
<keyword evidence="6" id="KW-1185">Reference proteome</keyword>
<dbReference type="SMART" id="SM00342">
    <property type="entry name" value="HTH_ARAC"/>
    <property type="match status" value="1"/>
</dbReference>
<evidence type="ECO:0000259" key="4">
    <source>
        <dbReference type="PROSITE" id="PS01124"/>
    </source>
</evidence>
<evidence type="ECO:0000256" key="3">
    <source>
        <dbReference type="ARBA" id="ARBA00023163"/>
    </source>
</evidence>
<organism evidence="5 6">
    <name type="scientific">Thalassovita gelatinovora</name>
    <name type="common">Thalassobius gelatinovorus</name>
    <dbReference type="NCBI Taxonomy" id="53501"/>
    <lineage>
        <taxon>Bacteria</taxon>
        <taxon>Pseudomonadati</taxon>
        <taxon>Pseudomonadota</taxon>
        <taxon>Alphaproteobacteria</taxon>
        <taxon>Rhodobacterales</taxon>
        <taxon>Roseobacteraceae</taxon>
        <taxon>Thalassovita</taxon>
    </lineage>
</organism>
<dbReference type="Pfam" id="PF12833">
    <property type="entry name" value="HTH_18"/>
    <property type="match status" value="1"/>
</dbReference>
<dbReference type="EMBL" id="CYSA01000015">
    <property type="protein sequence ID" value="CUH64353.1"/>
    <property type="molecule type" value="Genomic_DNA"/>
</dbReference>
<dbReference type="STRING" id="53501.SAMN04488043_11124"/>
<dbReference type="PROSITE" id="PS01124">
    <property type="entry name" value="HTH_ARAC_FAMILY_2"/>
    <property type="match status" value="1"/>
</dbReference>
<reference evidence="5 6" key="1">
    <citation type="submission" date="2015-09" db="EMBL/GenBank/DDBJ databases">
        <authorList>
            <consortium name="Swine Surveillance"/>
        </authorList>
    </citation>
    <scope>NUCLEOTIDE SEQUENCE [LARGE SCALE GENOMIC DNA]</scope>
    <source>
        <strain evidence="5 6">CECT 4357</strain>
    </source>
</reference>
<dbReference type="InterPro" id="IPR018060">
    <property type="entry name" value="HTH_AraC"/>
</dbReference>
<dbReference type="Gene3D" id="1.10.10.60">
    <property type="entry name" value="Homeodomain-like"/>
    <property type="match status" value="2"/>
</dbReference>
<dbReference type="InterPro" id="IPR050204">
    <property type="entry name" value="AraC_XylS_family_regulators"/>
</dbReference>
<accession>A0A0P1F8F6</accession>
<dbReference type="InterPro" id="IPR020449">
    <property type="entry name" value="Tscrpt_reg_AraC-type_HTH"/>
</dbReference>
<name>A0A0P1F8F6_THAGE</name>
<sequence length="272" mass="30011">MITHRRTGQMAIGRDRFFYSGLLGNSGKPRRLGGVTIYVAPEGELDIGFGKSGRSERRQIVALAPYETHRLISPCGGILNLGFEPESLRPQDQARLIAHCNDTKSGPQLAQRIREAEALLSASGKGAGFTSTSFDLLFLGETLAERAKDHRIEKALKTICIEIEDNALSADDLAAEAGLSTSRFLHLFKENTGIAFRSLRMWKRARRFLDHANGNESLTEVALELGYPDSSHFSHSIRRTYGLKPRSIRLGARDLRVFAGAGYTLGPDRVMP</sequence>
<protein>
    <submittedName>
        <fullName evidence="5">Regulatory protein of adaptative response</fullName>
    </submittedName>
</protein>
<dbReference type="PANTHER" id="PTHR46796">
    <property type="entry name" value="HTH-TYPE TRANSCRIPTIONAL ACTIVATOR RHAS-RELATED"/>
    <property type="match status" value="1"/>
</dbReference>
<dbReference type="OrthoDB" id="9805730at2"/>
<dbReference type="AlphaFoldDB" id="A0A0P1F8F6"/>
<keyword evidence="1" id="KW-0805">Transcription regulation</keyword>
<keyword evidence="3" id="KW-0804">Transcription</keyword>
<evidence type="ECO:0000256" key="1">
    <source>
        <dbReference type="ARBA" id="ARBA00023015"/>
    </source>
</evidence>
<dbReference type="Proteomes" id="UP000051587">
    <property type="component" value="Unassembled WGS sequence"/>
</dbReference>
<evidence type="ECO:0000313" key="6">
    <source>
        <dbReference type="Proteomes" id="UP000051587"/>
    </source>
</evidence>
<feature type="domain" description="HTH araC/xylS-type" evidence="4">
    <location>
        <begin position="153"/>
        <end position="251"/>
    </location>
</feature>
<proteinExistence type="predicted"/>
<evidence type="ECO:0000313" key="5">
    <source>
        <dbReference type="EMBL" id="CUH64353.1"/>
    </source>
</evidence>
<keyword evidence="2" id="KW-0238">DNA-binding</keyword>
<gene>
    <name evidence="5" type="primary">ada_2</name>
    <name evidence="5" type="ORF">TG4357_01229</name>
</gene>
<evidence type="ECO:0000256" key="2">
    <source>
        <dbReference type="ARBA" id="ARBA00023125"/>
    </source>
</evidence>
<dbReference type="PRINTS" id="PR00032">
    <property type="entry name" value="HTHARAC"/>
</dbReference>
<dbReference type="SUPFAM" id="SSF46689">
    <property type="entry name" value="Homeodomain-like"/>
    <property type="match status" value="2"/>
</dbReference>
<dbReference type="GO" id="GO:0043565">
    <property type="term" value="F:sequence-specific DNA binding"/>
    <property type="evidence" value="ECO:0007669"/>
    <property type="project" value="InterPro"/>
</dbReference>
<dbReference type="GO" id="GO:0003700">
    <property type="term" value="F:DNA-binding transcription factor activity"/>
    <property type="evidence" value="ECO:0007669"/>
    <property type="project" value="InterPro"/>
</dbReference>
<dbReference type="RefSeq" id="WP_074647036.1">
    <property type="nucleotide sequence ID" value="NZ_CP051181.1"/>
</dbReference>